<proteinExistence type="predicted"/>
<gene>
    <name evidence="1" type="ORF">CEXT_132781</name>
</gene>
<dbReference type="AlphaFoldDB" id="A0AAV4Q9H7"/>
<dbReference type="EMBL" id="BPLR01005910">
    <property type="protein sequence ID" value="GIY05977.1"/>
    <property type="molecule type" value="Genomic_DNA"/>
</dbReference>
<sequence length="71" mass="7911">MSSDESDGSEDIPEVAECQLLCEKFAEITGTDEASRLQSFTLGKPVEYYFESLAIELGRIIQCRGHLVLQI</sequence>
<organism evidence="1 2">
    <name type="scientific">Caerostris extrusa</name>
    <name type="common">Bark spider</name>
    <name type="synonym">Caerostris bankana</name>
    <dbReference type="NCBI Taxonomy" id="172846"/>
    <lineage>
        <taxon>Eukaryota</taxon>
        <taxon>Metazoa</taxon>
        <taxon>Ecdysozoa</taxon>
        <taxon>Arthropoda</taxon>
        <taxon>Chelicerata</taxon>
        <taxon>Arachnida</taxon>
        <taxon>Araneae</taxon>
        <taxon>Araneomorphae</taxon>
        <taxon>Entelegynae</taxon>
        <taxon>Araneoidea</taxon>
        <taxon>Araneidae</taxon>
        <taxon>Caerostris</taxon>
    </lineage>
</organism>
<name>A0AAV4Q9H7_CAEEX</name>
<accession>A0AAV4Q9H7</accession>
<evidence type="ECO:0000313" key="1">
    <source>
        <dbReference type="EMBL" id="GIY05977.1"/>
    </source>
</evidence>
<protein>
    <submittedName>
        <fullName evidence="1">Uncharacterized protein</fullName>
    </submittedName>
</protein>
<keyword evidence="2" id="KW-1185">Reference proteome</keyword>
<evidence type="ECO:0000313" key="2">
    <source>
        <dbReference type="Proteomes" id="UP001054945"/>
    </source>
</evidence>
<dbReference type="Proteomes" id="UP001054945">
    <property type="component" value="Unassembled WGS sequence"/>
</dbReference>
<reference evidence="1 2" key="1">
    <citation type="submission" date="2021-06" db="EMBL/GenBank/DDBJ databases">
        <title>Caerostris extrusa draft genome.</title>
        <authorList>
            <person name="Kono N."/>
            <person name="Arakawa K."/>
        </authorList>
    </citation>
    <scope>NUCLEOTIDE SEQUENCE [LARGE SCALE GENOMIC DNA]</scope>
</reference>
<comment type="caution">
    <text evidence="1">The sequence shown here is derived from an EMBL/GenBank/DDBJ whole genome shotgun (WGS) entry which is preliminary data.</text>
</comment>